<reference evidence="2" key="1">
    <citation type="journal article" date="2010" name="Science">
        <title>Plasticity of animal genome architecture unmasked by rapid evolution of a pelagic tunicate.</title>
        <authorList>
            <person name="Denoeud F."/>
            <person name="Henriet S."/>
            <person name="Mungpakdee S."/>
            <person name="Aury J.M."/>
            <person name="Da Silva C."/>
            <person name="Brinkmann H."/>
            <person name="Mikhaleva J."/>
            <person name="Olsen L.C."/>
            <person name="Jubin C."/>
            <person name="Canestro C."/>
            <person name="Bouquet J.M."/>
            <person name="Danks G."/>
            <person name="Poulain J."/>
            <person name="Campsteijn C."/>
            <person name="Adamski M."/>
            <person name="Cross I."/>
            <person name="Yadetie F."/>
            <person name="Muffato M."/>
            <person name="Louis A."/>
            <person name="Butcher S."/>
            <person name="Tsagkogeorga G."/>
            <person name="Konrad A."/>
            <person name="Singh S."/>
            <person name="Jensen M.F."/>
            <person name="Cong E.H."/>
            <person name="Eikeseth-Otteraa H."/>
            <person name="Noel B."/>
            <person name="Anthouard V."/>
            <person name="Porcel B.M."/>
            <person name="Kachouri-Lafond R."/>
            <person name="Nishino A."/>
            <person name="Ugolini M."/>
            <person name="Chourrout P."/>
            <person name="Nishida H."/>
            <person name="Aasland R."/>
            <person name="Huzurbazar S."/>
            <person name="Westhof E."/>
            <person name="Delsuc F."/>
            <person name="Lehrach H."/>
            <person name="Reinhardt R."/>
            <person name="Weissenbach J."/>
            <person name="Roy S.W."/>
            <person name="Artiguenave F."/>
            <person name="Postlethwait J.H."/>
            <person name="Manak J.R."/>
            <person name="Thompson E.M."/>
            <person name="Jaillon O."/>
            <person name="Du Pasquier L."/>
            <person name="Boudinot P."/>
            <person name="Liberles D.A."/>
            <person name="Volff J.N."/>
            <person name="Philippe H."/>
            <person name="Lenhard B."/>
            <person name="Roest Crollius H."/>
            <person name="Wincker P."/>
            <person name="Chourrout D."/>
        </authorList>
    </citation>
    <scope>NUCLEOTIDE SEQUENCE [LARGE SCALE GENOMIC DNA]</scope>
</reference>
<dbReference type="InterPro" id="IPR011043">
    <property type="entry name" value="Gal_Oxase/kelch_b-propeller"/>
</dbReference>
<dbReference type="SUPFAM" id="SSF50965">
    <property type="entry name" value="Galactose oxidase, central domain"/>
    <property type="match status" value="1"/>
</dbReference>
<feature type="chain" id="PRO_5003193680" description="C-type lectin domain-containing protein" evidence="1">
    <location>
        <begin position="21"/>
        <end position="528"/>
    </location>
</feature>
<sequence length="528" mass="59661">MREKLLLGFLTLQNVSVASADVQFINFWRESDAFSASVFEDIYTTNGKRYAKQFARRYQRVKQLMSFYQDSGPCDSKIWSPNYELVEEKKYNRREAIAINIGNLAQMLANWMSSYACFTAADRGLGKRISVPKRSIKDIRRLTQIPAFQRIQNTYLISSDKMNYNEALAFCYLQGMYLANPAGNSNLLTSLSEALDQNEQYWFEGMNSCSTINHDGFIRTENCELNYNAVCQTERTEISTTTTEITPIEPSDVFILVIPWHVDESYLQSGDGSSQVSATINASDNRYAYDAAYALVNGKLHIFGGHTYKKIARLDDCTLNELTARLNEDREYGHAALSIENGKKALICFGSSGDIRKTCEIFDGSTTVSTFASDWTHRYGSLGLYKNQPTSVGCWSEEHQKAETLSASGWNSLPDHPKRISEHSLVGLENESMLLIGGYYYGNGGGSQSGIWQLKDENWNQIGELLQPERSGSAIYIGRSVYSFKAAIQRIDFTETEEFQKVEQIGNEPDGLWTYFPVLFQTVSNFCI</sequence>
<gene>
    <name evidence="2" type="ORF">GSOID_T00029784001</name>
</gene>
<keyword evidence="1" id="KW-0732">Signal</keyword>
<feature type="signal peptide" evidence="1">
    <location>
        <begin position="1"/>
        <end position="20"/>
    </location>
</feature>
<name>E4YMN9_OIKDI</name>
<dbReference type="InterPro" id="IPR015915">
    <property type="entry name" value="Kelch-typ_b-propeller"/>
</dbReference>
<dbReference type="SUPFAM" id="SSF56436">
    <property type="entry name" value="C-type lectin-like"/>
    <property type="match status" value="1"/>
</dbReference>
<evidence type="ECO:0000313" key="2">
    <source>
        <dbReference type="EMBL" id="CBY36748.1"/>
    </source>
</evidence>
<proteinExistence type="predicted"/>
<protein>
    <recommendedName>
        <fullName evidence="3">C-type lectin domain-containing protein</fullName>
    </recommendedName>
</protein>
<evidence type="ECO:0000256" key="1">
    <source>
        <dbReference type="SAM" id="SignalP"/>
    </source>
</evidence>
<dbReference type="EMBL" id="FN654834">
    <property type="protein sequence ID" value="CBY36748.1"/>
    <property type="molecule type" value="Genomic_DNA"/>
</dbReference>
<dbReference type="Proteomes" id="UP000011014">
    <property type="component" value="Unassembled WGS sequence"/>
</dbReference>
<accession>E4YMN9</accession>
<dbReference type="Gene3D" id="2.120.10.80">
    <property type="entry name" value="Kelch-type beta propeller"/>
    <property type="match status" value="1"/>
</dbReference>
<evidence type="ECO:0008006" key="3">
    <source>
        <dbReference type="Google" id="ProtNLM"/>
    </source>
</evidence>
<organism evidence="2">
    <name type="scientific">Oikopleura dioica</name>
    <name type="common">Tunicate</name>
    <dbReference type="NCBI Taxonomy" id="34765"/>
    <lineage>
        <taxon>Eukaryota</taxon>
        <taxon>Metazoa</taxon>
        <taxon>Chordata</taxon>
        <taxon>Tunicata</taxon>
        <taxon>Appendicularia</taxon>
        <taxon>Copelata</taxon>
        <taxon>Oikopleuridae</taxon>
        <taxon>Oikopleura</taxon>
    </lineage>
</organism>
<dbReference type="InterPro" id="IPR016187">
    <property type="entry name" value="CTDL_fold"/>
</dbReference>
<dbReference type="AlphaFoldDB" id="E4YMN9"/>